<feature type="transmembrane region" description="Helical" evidence="6">
    <location>
        <begin position="65"/>
        <end position="84"/>
    </location>
</feature>
<gene>
    <name evidence="7" type="ORF">AFUS01_LOCUS33307</name>
</gene>
<keyword evidence="8" id="KW-1185">Reference proteome</keyword>
<dbReference type="GO" id="GO:0016020">
    <property type="term" value="C:membrane"/>
    <property type="evidence" value="ECO:0007669"/>
    <property type="project" value="UniProtKB-SubCell"/>
</dbReference>
<dbReference type="PANTHER" id="PTHR43461">
    <property type="entry name" value="TRANSMEMBRANE PROTEIN 256"/>
    <property type="match status" value="1"/>
</dbReference>
<dbReference type="PANTHER" id="PTHR43461:SF1">
    <property type="entry name" value="TRANSMEMBRANE PROTEIN 256"/>
    <property type="match status" value="1"/>
</dbReference>
<name>A0A8J2KYE7_9HEXA</name>
<dbReference type="AlphaFoldDB" id="A0A8J2KYE7"/>
<keyword evidence="5 6" id="KW-0472">Membrane</keyword>
<dbReference type="EMBL" id="CAJVCH010528300">
    <property type="protein sequence ID" value="CAG7823071.1"/>
    <property type="molecule type" value="Genomic_DNA"/>
</dbReference>
<accession>A0A8J2KYE7</accession>
<dbReference type="Pfam" id="PF04241">
    <property type="entry name" value="DUF423"/>
    <property type="match status" value="1"/>
</dbReference>
<dbReference type="InterPro" id="IPR006696">
    <property type="entry name" value="DUF423"/>
</dbReference>
<proteinExistence type="inferred from homology"/>
<reference evidence="7" key="1">
    <citation type="submission" date="2021-06" db="EMBL/GenBank/DDBJ databases">
        <authorList>
            <person name="Hodson N. C."/>
            <person name="Mongue J. A."/>
            <person name="Jaron S. K."/>
        </authorList>
    </citation>
    <scope>NUCLEOTIDE SEQUENCE</scope>
</reference>
<dbReference type="OrthoDB" id="269173at2759"/>
<comment type="similarity">
    <text evidence="2">Belongs to the TMEM256 family.</text>
</comment>
<evidence type="ECO:0000256" key="4">
    <source>
        <dbReference type="ARBA" id="ARBA00022989"/>
    </source>
</evidence>
<feature type="transmembrane region" description="Helical" evidence="6">
    <location>
        <begin position="128"/>
        <end position="147"/>
    </location>
</feature>
<organism evidence="7 8">
    <name type="scientific">Allacma fusca</name>
    <dbReference type="NCBI Taxonomy" id="39272"/>
    <lineage>
        <taxon>Eukaryota</taxon>
        <taxon>Metazoa</taxon>
        <taxon>Ecdysozoa</taxon>
        <taxon>Arthropoda</taxon>
        <taxon>Hexapoda</taxon>
        <taxon>Collembola</taxon>
        <taxon>Symphypleona</taxon>
        <taxon>Sminthuridae</taxon>
        <taxon>Allacma</taxon>
    </lineage>
</organism>
<protein>
    <submittedName>
        <fullName evidence="7">Uncharacterized protein</fullName>
    </submittedName>
</protein>
<evidence type="ECO:0000313" key="7">
    <source>
        <dbReference type="EMBL" id="CAG7823071.1"/>
    </source>
</evidence>
<evidence type="ECO:0000256" key="6">
    <source>
        <dbReference type="SAM" id="Phobius"/>
    </source>
</evidence>
<comment type="subcellular location">
    <subcellularLocation>
        <location evidence="1">Membrane</location>
        <topology evidence="1">Multi-pass membrane protein</topology>
    </subcellularLocation>
</comment>
<keyword evidence="3 6" id="KW-0812">Transmembrane</keyword>
<dbReference type="Proteomes" id="UP000708208">
    <property type="component" value="Unassembled WGS sequence"/>
</dbReference>
<evidence type="ECO:0000313" key="8">
    <source>
        <dbReference type="Proteomes" id="UP000708208"/>
    </source>
</evidence>
<feature type="transmembrane region" description="Helical" evidence="6">
    <location>
        <begin position="104"/>
        <end position="121"/>
    </location>
</feature>
<keyword evidence="4 6" id="KW-1133">Transmembrane helix</keyword>
<evidence type="ECO:0000256" key="5">
    <source>
        <dbReference type="ARBA" id="ARBA00023136"/>
    </source>
</evidence>
<evidence type="ECO:0000256" key="2">
    <source>
        <dbReference type="ARBA" id="ARBA00006208"/>
    </source>
</evidence>
<comment type="caution">
    <text evidence="7">The sequence shown here is derived from an EMBL/GenBank/DDBJ whole genome shotgun (WGS) entry which is preliminary data.</text>
</comment>
<evidence type="ECO:0000256" key="1">
    <source>
        <dbReference type="ARBA" id="ARBA00004141"/>
    </source>
</evidence>
<evidence type="ECO:0000256" key="3">
    <source>
        <dbReference type="ARBA" id="ARBA00022692"/>
    </source>
</evidence>
<sequence>MDINKKIVGVCPAVISTCNRYLIRLMLGVSPNDPGATKSVERVVEQQIVYRNGGPNKGFSFNRNFIRIAGLSGAMAVALGAYGSHVIEMNPKVDEEQKRSYRSANLYHFIGTFGLIASSLARRPTVSGILMATGTFIFCGSCYTYAITGDSSYKKYAPFGGTTLILAWLSLIL</sequence>